<comment type="similarity">
    <text evidence="2">In the N-terminal section; belongs to the transposase 2 family.</text>
</comment>
<evidence type="ECO:0000259" key="10">
    <source>
        <dbReference type="Pfam" id="PF12323"/>
    </source>
</evidence>
<dbReference type="Pfam" id="PF01385">
    <property type="entry name" value="OrfB_IS605"/>
    <property type="match status" value="1"/>
</dbReference>
<dbReference type="HOGENOM" id="CLU_032903_0_0_9"/>
<evidence type="ECO:0000256" key="2">
    <source>
        <dbReference type="ARBA" id="ARBA00011044"/>
    </source>
</evidence>
<evidence type="ECO:0000256" key="7">
    <source>
        <dbReference type="ARBA" id="ARBA00023172"/>
    </source>
</evidence>
<evidence type="ECO:0000256" key="6">
    <source>
        <dbReference type="ARBA" id="ARBA00023125"/>
    </source>
</evidence>
<dbReference type="GO" id="GO:0046872">
    <property type="term" value="F:metal ion binding"/>
    <property type="evidence" value="ECO:0007669"/>
    <property type="project" value="UniProtKB-KW"/>
</dbReference>
<evidence type="ECO:0000256" key="3">
    <source>
        <dbReference type="ARBA" id="ARBA00022578"/>
    </source>
</evidence>
<keyword evidence="3" id="KW-0815">Transposition</keyword>
<dbReference type="KEGG" id="cdc:CD196_0716"/>
<keyword evidence="7" id="KW-0233">DNA recombination</keyword>
<dbReference type="InterPro" id="IPR021027">
    <property type="entry name" value="Transposase_put_HTH"/>
</dbReference>
<feature type="domain" description="Probable transposase IS891/IS1136/IS1341" evidence="8">
    <location>
        <begin position="167"/>
        <end position="279"/>
    </location>
</feature>
<dbReference type="EMBL" id="FN538970">
    <property type="protein sequence ID" value="CBA61368.1"/>
    <property type="molecule type" value="Genomic_DNA"/>
</dbReference>
<dbReference type="NCBIfam" id="TIGR01766">
    <property type="entry name" value="IS200/IS605 family accessory protein TnpB-like domain"/>
    <property type="match status" value="1"/>
</dbReference>
<feature type="domain" description="Transposase putative helix-turn-helix" evidence="10">
    <location>
        <begin position="1"/>
        <end position="48"/>
    </location>
</feature>
<keyword evidence="5" id="KW-0862">Zinc</keyword>
<dbReference type="GO" id="GO:0006310">
    <property type="term" value="P:DNA recombination"/>
    <property type="evidence" value="ECO:0007669"/>
    <property type="project" value="UniProtKB-KW"/>
</dbReference>
<sequence length="372" mass="43683">MIVVEKAYKFRMYPNKKQQELINKTFGCCRFVYNKYLAKRIEVYKNAKETFTYKQCSSDLTNLKKELNWLKEPDKFSLQNALKDLDNAYKKFFKEKAGFPKFKSKKINRFSYKTNFTNGNIMYCGQHIKLPKLDMVKIRDKQVPKGRILNATISKEPSGRYYVSLCCTDVDIEAFENTNNQIGLDLGIKEFCISSCGEFIENPKYLKKSLNKLAKLQRELSRKTIGSLNRNKARLKVARLQEHIANQRNDFLQKLSTKLIKDNDIICIEDLQVKNMIRNRKLSRLISDVSWSEFIRQLEYKANWYGRQIVKVGKFFASSQICNKCGYKNEEVKDLNIREWICPSCNETHDRDINASINILKEGLRLITIQNK</sequence>
<dbReference type="InterPro" id="IPR053522">
    <property type="entry name" value="RNA-guided_endonuclease_TnpB"/>
</dbReference>
<protein>
    <submittedName>
        <fullName evidence="11">Transposase-like protein b</fullName>
    </submittedName>
</protein>
<comment type="similarity">
    <text evidence="1">In the C-terminal section; belongs to the transposase 35 family.</text>
</comment>
<keyword evidence="6" id="KW-0238">DNA-binding</keyword>
<dbReference type="Proteomes" id="UP000002068">
    <property type="component" value="Chromosome"/>
</dbReference>
<dbReference type="AlphaFoldDB" id="A0A0H3MZV4"/>
<dbReference type="InterPro" id="IPR001959">
    <property type="entry name" value="Transposase"/>
</dbReference>
<proteinExistence type="inferred from homology"/>
<evidence type="ECO:0000259" key="8">
    <source>
        <dbReference type="Pfam" id="PF01385"/>
    </source>
</evidence>
<gene>
    <name evidence="11" type="ordered locus">CD196_0716</name>
</gene>
<dbReference type="NCBIfam" id="NF038281">
    <property type="entry name" value="IS200_TnpB"/>
    <property type="match status" value="1"/>
</dbReference>
<feature type="domain" description="Cas12f1-like TNB" evidence="9">
    <location>
        <begin position="291"/>
        <end position="359"/>
    </location>
</feature>
<evidence type="ECO:0000256" key="1">
    <source>
        <dbReference type="ARBA" id="ARBA00008761"/>
    </source>
</evidence>
<evidence type="ECO:0000256" key="5">
    <source>
        <dbReference type="ARBA" id="ARBA00022833"/>
    </source>
</evidence>
<dbReference type="PANTHER" id="PTHR30405">
    <property type="entry name" value="TRANSPOSASE"/>
    <property type="match status" value="1"/>
</dbReference>
<dbReference type="Pfam" id="PF12323">
    <property type="entry name" value="HTH_OrfB_IS605"/>
    <property type="match status" value="1"/>
</dbReference>
<dbReference type="GO" id="GO:0032196">
    <property type="term" value="P:transposition"/>
    <property type="evidence" value="ECO:0007669"/>
    <property type="project" value="UniProtKB-KW"/>
</dbReference>
<dbReference type="GO" id="GO:0003677">
    <property type="term" value="F:DNA binding"/>
    <property type="evidence" value="ECO:0007669"/>
    <property type="project" value="UniProtKB-KW"/>
</dbReference>
<dbReference type="PANTHER" id="PTHR30405:SF25">
    <property type="entry name" value="RNA-GUIDED DNA ENDONUCLEASE INSQ-RELATED"/>
    <property type="match status" value="1"/>
</dbReference>
<evidence type="ECO:0000256" key="4">
    <source>
        <dbReference type="ARBA" id="ARBA00022723"/>
    </source>
</evidence>
<accession>A0A0H3MZV4</accession>
<organism evidence="11 12">
    <name type="scientific">Clostridioides difficile (strain CD196)</name>
    <name type="common">Peptoclostridium difficile</name>
    <dbReference type="NCBI Taxonomy" id="645462"/>
    <lineage>
        <taxon>Bacteria</taxon>
        <taxon>Bacillati</taxon>
        <taxon>Bacillota</taxon>
        <taxon>Clostridia</taxon>
        <taxon>Peptostreptococcales</taxon>
        <taxon>Peptostreptococcaceae</taxon>
        <taxon>Clostridioides</taxon>
    </lineage>
</organism>
<dbReference type="NCBIfam" id="NF040570">
    <property type="entry name" value="guided_TnpB"/>
    <property type="match status" value="1"/>
</dbReference>
<evidence type="ECO:0000313" key="12">
    <source>
        <dbReference type="Proteomes" id="UP000002068"/>
    </source>
</evidence>
<dbReference type="InterPro" id="IPR051399">
    <property type="entry name" value="RNA-guided_DNA_endo/Transpos"/>
</dbReference>
<reference evidence="11 12" key="1">
    <citation type="journal article" date="2009" name="Genome Biol.">
        <title>Comparative genome and phenotypic analysis of Clostridium difficile 027 strains provides insight into the evolution of a hypervirulent bacterium.</title>
        <authorList>
            <person name="Stabler R.A."/>
            <person name="He M."/>
            <person name="Dawson L."/>
            <person name="Martin M."/>
            <person name="Valiente E."/>
            <person name="Corton C."/>
            <person name="Lawley T.D."/>
            <person name="Sebaihia M."/>
            <person name="Quail M.A."/>
            <person name="Rose G."/>
            <person name="Gerding D.N."/>
            <person name="Gibert M."/>
            <person name="Popoff M.R."/>
            <person name="Parkhill J."/>
            <person name="Dougan G."/>
            <person name="Wren B.W."/>
        </authorList>
    </citation>
    <scope>NUCLEOTIDE SEQUENCE [LARGE SCALE GENOMIC DNA]</scope>
    <source>
        <strain evidence="11 12">CD196</strain>
    </source>
</reference>
<keyword evidence="4" id="KW-0479">Metal-binding</keyword>
<name>A0A0H3MZV4_CLODC</name>
<dbReference type="RefSeq" id="WP_012816044.1">
    <property type="nucleotide sequence ID" value="NC_013315.1"/>
</dbReference>
<evidence type="ECO:0000313" key="11">
    <source>
        <dbReference type="EMBL" id="CBA61368.1"/>
    </source>
</evidence>
<dbReference type="Pfam" id="PF07282">
    <property type="entry name" value="Cas12f1-like_TNB"/>
    <property type="match status" value="1"/>
</dbReference>
<evidence type="ECO:0000259" key="9">
    <source>
        <dbReference type="Pfam" id="PF07282"/>
    </source>
</evidence>
<dbReference type="InterPro" id="IPR010095">
    <property type="entry name" value="Cas12f1-like_TNB"/>
</dbReference>